<feature type="domain" description="Histidine kinase" evidence="12">
    <location>
        <begin position="812"/>
        <end position="1032"/>
    </location>
</feature>
<feature type="modified residue" description="4-aspartylphosphate" evidence="8">
    <location>
        <position position="1107"/>
    </location>
</feature>
<dbReference type="InterPro" id="IPR013783">
    <property type="entry name" value="Ig-like_fold"/>
</dbReference>
<evidence type="ECO:0000256" key="10">
    <source>
        <dbReference type="SAM" id="Phobius"/>
    </source>
</evidence>
<dbReference type="FunFam" id="3.30.565.10:FF:000010">
    <property type="entry name" value="Sensor histidine kinase RcsC"/>
    <property type="match status" value="1"/>
</dbReference>
<dbReference type="SUPFAM" id="SSF63829">
    <property type="entry name" value="Calcium-dependent phosphotriesterase"/>
    <property type="match status" value="3"/>
</dbReference>
<evidence type="ECO:0000256" key="8">
    <source>
        <dbReference type="PROSITE-ProRule" id="PRU00169"/>
    </source>
</evidence>
<evidence type="ECO:0000256" key="1">
    <source>
        <dbReference type="ARBA" id="ARBA00000085"/>
    </source>
</evidence>
<keyword evidence="4 15" id="KW-0808">Transferase</keyword>
<keyword evidence="16" id="KW-1185">Reference proteome</keyword>
<dbReference type="InterPro" id="IPR011110">
    <property type="entry name" value="Reg_prop"/>
</dbReference>
<feature type="transmembrane region" description="Helical" evidence="10">
    <location>
        <begin position="742"/>
        <end position="762"/>
    </location>
</feature>
<dbReference type="InterPro" id="IPR005467">
    <property type="entry name" value="His_kinase_dom"/>
</dbReference>
<keyword evidence="10" id="KW-0812">Transmembrane</keyword>
<feature type="modified residue" description="Phosphohistidine" evidence="7">
    <location>
        <position position="1250"/>
    </location>
</feature>
<accession>A0A0S2I1A6</accession>
<gene>
    <name evidence="15" type="primary">arcB_6</name>
    <name evidence="15" type="ORF">L21SP5_02411</name>
</gene>
<dbReference type="OrthoDB" id="717811at2"/>
<feature type="coiled-coil region" evidence="9">
    <location>
        <begin position="778"/>
        <end position="812"/>
    </location>
</feature>
<evidence type="ECO:0000256" key="11">
    <source>
        <dbReference type="SAM" id="SignalP"/>
    </source>
</evidence>
<feature type="chain" id="PRO_5006599598" description="histidine kinase" evidence="11">
    <location>
        <begin position="20"/>
        <end position="1310"/>
    </location>
</feature>
<dbReference type="SMART" id="SM00387">
    <property type="entry name" value="HATPase_c"/>
    <property type="match status" value="1"/>
</dbReference>
<evidence type="ECO:0000256" key="3">
    <source>
        <dbReference type="ARBA" id="ARBA00022553"/>
    </source>
</evidence>
<dbReference type="PANTHER" id="PTHR43547">
    <property type="entry name" value="TWO-COMPONENT HISTIDINE KINASE"/>
    <property type="match status" value="1"/>
</dbReference>
<dbReference type="SMART" id="SM00388">
    <property type="entry name" value="HisKA"/>
    <property type="match status" value="1"/>
</dbReference>
<dbReference type="InterPro" id="IPR036641">
    <property type="entry name" value="HPT_dom_sf"/>
</dbReference>
<dbReference type="PROSITE" id="PS50894">
    <property type="entry name" value="HPT"/>
    <property type="match status" value="1"/>
</dbReference>
<dbReference type="InterPro" id="IPR008207">
    <property type="entry name" value="Sig_transdc_His_kin_Hpt_dom"/>
</dbReference>
<dbReference type="PATRIC" id="fig|1307839.3.peg.2530"/>
<dbReference type="EMBL" id="CP013118">
    <property type="protein sequence ID" value="ALO16039.1"/>
    <property type="molecule type" value="Genomic_DNA"/>
</dbReference>
<keyword evidence="10" id="KW-1133">Transmembrane helix</keyword>
<feature type="domain" description="Response regulatory" evidence="13">
    <location>
        <begin position="1056"/>
        <end position="1175"/>
    </location>
</feature>
<evidence type="ECO:0000256" key="5">
    <source>
        <dbReference type="ARBA" id="ARBA00022777"/>
    </source>
</evidence>
<keyword evidence="3 8" id="KW-0597">Phosphoprotein</keyword>
<evidence type="ECO:0000256" key="2">
    <source>
        <dbReference type="ARBA" id="ARBA00012438"/>
    </source>
</evidence>
<evidence type="ECO:0000313" key="16">
    <source>
        <dbReference type="Proteomes" id="UP000064893"/>
    </source>
</evidence>
<dbReference type="SUPFAM" id="SSF47226">
    <property type="entry name" value="Histidine-containing phosphotransfer domain, HPT domain"/>
    <property type="match status" value="1"/>
</dbReference>
<dbReference type="EC" id="2.7.13.3" evidence="2"/>
<keyword evidence="10" id="KW-0472">Membrane</keyword>
<name>A0A0S2I1A6_9BACT</name>
<dbReference type="Gene3D" id="2.130.10.10">
    <property type="entry name" value="YVTN repeat-like/Quinoprotein amine dehydrogenase"/>
    <property type="match status" value="3"/>
</dbReference>
<evidence type="ECO:0000259" key="13">
    <source>
        <dbReference type="PROSITE" id="PS50110"/>
    </source>
</evidence>
<keyword evidence="11" id="KW-0732">Signal</keyword>
<dbReference type="CDD" id="cd00082">
    <property type="entry name" value="HisKA"/>
    <property type="match status" value="1"/>
</dbReference>
<dbReference type="PRINTS" id="PR00344">
    <property type="entry name" value="BCTRLSENSOR"/>
</dbReference>
<evidence type="ECO:0000259" key="12">
    <source>
        <dbReference type="PROSITE" id="PS50109"/>
    </source>
</evidence>
<dbReference type="KEGG" id="blq:L21SP5_02411"/>
<dbReference type="Proteomes" id="UP000064893">
    <property type="component" value="Chromosome"/>
</dbReference>
<sequence length="1310" mass="149620" precursor="true">MKYVLVFLAGLCVLPYLNAQKTYRYNFDRYTNEQGLSQGQVFDISQDKTGRIWIATYSGGITILDGQKETYLSVKDGMPSYSTTSLFLDKKERMWIGTANGPCYYDGYSVRKPVISEPVQKLFVWDIAADQNGKIWLATDQGIWHIKNDTVYVADPAIMQYPFYKISKQPEKNQLWFCSGIAGPMVLQKDSLTKAQISITDDVLIEDLFFTSEAHVFVASTMGLFDCKVEGTKLMVQSRKIHDHHAITMEIDKAGRLWVGTDEAGLFIFDENGNIKNITAYQGIGFNRIYKIFKDSQQNIWIGTDGAGVSIFKGFNFAELRIEELYQPSFVMDVHIDKAKNMWIATEGQGLIKISESKHEHFTTDNGLSSNFTNEIVSSENGEVYVATNTGITVFKNGKINYLRKPAHLVTNLIESLMLDEKGQLWAGTFGQGLQCVNTQKLFSSANGLSSDYIWDILQADDKRIFVATDQGVNIIKDNKVVDTINKEDGLLNERISSLLQDRYGNFWFAAEGGLAWYNNDLLKYYPISELANSHIFYSIIEDKYGRILLGTENGIVLLNTDKNGVIYGTHQYSRNTGFFGIECNSNAVTKNEKGEIFWGTVNGVTKQKPTKEIQTRIVADPFIRSIQLLENKDHLHGYADSVAPWFNLPVNLHLPYSKKNVTINYGAPEFVNQDNLLYRYKLEGLDEAWSKPGEQTQVSYNHLSSGTYTFRVQTLHSDYMDKPAGEKTYTFTIDTPLYQTWWFRIIMSVTLVTIVLLLWNYRIYALRKRKTTLQKLVRERTMQLSRQKNQLEKANKEIRQSAQLKEQFLANTSHEMRTPLNVVIGYSNLMLNARLDKQHKRYMENIRSSGEHLKVIINDLLDLSKIEANKLTLNNTSFNYRRIIINTFNVFRIEAENKGLKAELNIQRPIHKIIGDPVRLTQILSNLLRNAVKFTEEGFIGITTKEEKIDEKNIVVHIQIKDSGIGIPDSKINQIFESFTQVKGNLTRKYGGTGLGLAIVKKLVELHDGDITVDSKENKGTVFNVSLPYQISTENETPLIEDYKIRFEKILENTSIIIVDDNEINLSLAIETLQKFNSSLNIEVAYNGKEAIEILSKKDFDLVIMDIQMPVMDGYEATKLIRNREDHKRNIPILGMTAHAMKDERTRCLDLGMNEYLSKPFSPADLLNKIKKILDISPSSQVKPNIPNKEGNNGFKTIDIRKIKAIVGDSMEKEIKYLKLLQKNAPDFIQKIDRGIQKNDFRVIKVSAHSLKSTFRYYGAEDLMNLSKQVELLAEQAHDQPKIERLLKEIQEKWANVEKELTAYFSKQN</sequence>
<dbReference type="InterPro" id="IPR004358">
    <property type="entry name" value="Sig_transdc_His_kin-like_C"/>
</dbReference>
<evidence type="ECO:0000256" key="6">
    <source>
        <dbReference type="ARBA" id="ARBA00023012"/>
    </source>
</evidence>
<dbReference type="PROSITE" id="PS50110">
    <property type="entry name" value="RESPONSE_REGULATORY"/>
    <property type="match status" value="1"/>
</dbReference>
<dbReference type="FunFam" id="1.10.287.130:FF:000001">
    <property type="entry name" value="Two-component sensor histidine kinase"/>
    <property type="match status" value="1"/>
</dbReference>
<dbReference type="InterPro" id="IPR003661">
    <property type="entry name" value="HisK_dim/P_dom"/>
</dbReference>
<keyword evidence="5" id="KW-0418">Kinase</keyword>
<proteinExistence type="predicted"/>
<dbReference type="RefSeq" id="WP_057953444.1">
    <property type="nucleotide sequence ID" value="NZ_CP013118.1"/>
</dbReference>
<dbReference type="Pfam" id="PF00072">
    <property type="entry name" value="Response_reg"/>
    <property type="match status" value="1"/>
</dbReference>
<dbReference type="Pfam" id="PF00512">
    <property type="entry name" value="HisKA"/>
    <property type="match status" value="1"/>
</dbReference>
<dbReference type="InterPro" id="IPR011123">
    <property type="entry name" value="Y_Y_Y"/>
</dbReference>
<dbReference type="CDD" id="cd00088">
    <property type="entry name" value="HPT"/>
    <property type="match status" value="1"/>
</dbReference>
<dbReference type="CDD" id="cd16922">
    <property type="entry name" value="HATPase_EvgS-ArcB-TorS-like"/>
    <property type="match status" value="1"/>
</dbReference>
<dbReference type="Gene3D" id="1.20.120.160">
    <property type="entry name" value="HPT domain"/>
    <property type="match status" value="1"/>
</dbReference>
<dbReference type="SMART" id="SM00448">
    <property type="entry name" value="REC"/>
    <property type="match status" value="1"/>
</dbReference>
<dbReference type="InterPro" id="IPR036890">
    <property type="entry name" value="HATPase_C_sf"/>
</dbReference>
<dbReference type="PANTHER" id="PTHR43547:SF2">
    <property type="entry name" value="HYBRID SIGNAL TRANSDUCTION HISTIDINE KINASE C"/>
    <property type="match status" value="1"/>
</dbReference>
<dbReference type="InterPro" id="IPR003594">
    <property type="entry name" value="HATPase_dom"/>
</dbReference>
<evidence type="ECO:0000259" key="14">
    <source>
        <dbReference type="PROSITE" id="PS50894"/>
    </source>
</evidence>
<dbReference type="InterPro" id="IPR015943">
    <property type="entry name" value="WD40/YVTN_repeat-like_dom_sf"/>
</dbReference>
<dbReference type="GO" id="GO:0000155">
    <property type="term" value="F:phosphorelay sensor kinase activity"/>
    <property type="evidence" value="ECO:0007669"/>
    <property type="project" value="InterPro"/>
</dbReference>
<dbReference type="SUPFAM" id="SSF47384">
    <property type="entry name" value="Homodimeric domain of signal transducing histidine kinase"/>
    <property type="match status" value="1"/>
</dbReference>
<evidence type="ECO:0000313" key="15">
    <source>
        <dbReference type="EMBL" id="ALO16039.1"/>
    </source>
</evidence>
<feature type="domain" description="HPt" evidence="14">
    <location>
        <begin position="1211"/>
        <end position="1305"/>
    </location>
</feature>
<dbReference type="Pfam" id="PF01627">
    <property type="entry name" value="Hpt"/>
    <property type="match status" value="1"/>
</dbReference>
<dbReference type="InterPro" id="IPR011006">
    <property type="entry name" value="CheY-like_superfamily"/>
</dbReference>
<protein>
    <recommendedName>
        <fullName evidence="2">histidine kinase</fullName>
        <ecNumber evidence="2">2.7.13.3</ecNumber>
    </recommendedName>
</protein>
<comment type="catalytic activity">
    <reaction evidence="1">
        <text>ATP + protein L-histidine = ADP + protein N-phospho-L-histidine.</text>
        <dbReference type="EC" id="2.7.13.3"/>
    </reaction>
</comment>
<evidence type="ECO:0000256" key="4">
    <source>
        <dbReference type="ARBA" id="ARBA00022679"/>
    </source>
</evidence>
<dbReference type="CDD" id="cd17546">
    <property type="entry name" value="REC_hyHK_CKI1_RcsC-like"/>
    <property type="match status" value="1"/>
</dbReference>
<evidence type="ECO:0000256" key="7">
    <source>
        <dbReference type="PROSITE-ProRule" id="PRU00110"/>
    </source>
</evidence>
<dbReference type="Gene3D" id="3.30.565.10">
    <property type="entry name" value="Histidine kinase-like ATPase, C-terminal domain"/>
    <property type="match status" value="1"/>
</dbReference>
<evidence type="ECO:0000256" key="9">
    <source>
        <dbReference type="SAM" id="Coils"/>
    </source>
</evidence>
<keyword evidence="6" id="KW-0902">Two-component regulatory system</keyword>
<dbReference type="Gene3D" id="2.60.40.10">
    <property type="entry name" value="Immunoglobulins"/>
    <property type="match status" value="1"/>
</dbReference>
<dbReference type="Pfam" id="PF07495">
    <property type="entry name" value="Y_Y_Y"/>
    <property type="match status" value="1"/>
</dbReference>
<keyword evidence="9" id="KW-0175">Coiled coil</keyword>
<dbReference type="Gene3D" id="1.10.287.130">
    <property type="match status" value="1"/>
</dbReference>
<organism evidence="15 16">
    <name type="scientific">Salinivirga cyanobacteriivorans</name>
    <dbReference type="NCBI Taxonomy" id="1307839"/>
    <lineage>
        <taxon>Bacteria</taxon>
        <taxon>Pseudomonadati</taxon>
        <taxon>Bacteroidota</taxon>
        <taxon>Bacteroidia</taxon>
        <taxon>Bacteroidales</taxon>
        <taxon>Salinivirgaceae</taxon>
        <taxon>Salinivirga</taxon>
    </lineage>
</organism>
<dbReference type="SUPFAM" id="SSF52172">
    <property type="entry name" value="CheY-like"/>
    <property type="match status" value="1"/>
</dbReference>
<dbReference type="InterPro" id="IPR001789">
    <property type="entry name" value="Sig_transdc_resp-reg_receiver"/>
</dbReference>
<dbReference type="PROSITE" id="PS50109">
    <property type="entry name" value="HIS_KIN"/>
    <property type="match status" value="1"/>
</dbReference>
<dbReference type="Pfam" id="PF02518">
    <property type="entry name" value="HATPase_c"/>
    <property type="match status" value="1"/>
</dbReference>
<dbReference type="Pfam" id="PF07494">
    <property type="entry name" value="Reg_prop"/>
    <property type="match status" value="3"/>
</dbReference>
<feature type="signal peptide" evidence="11">
    <location>
        <begin position="1"/>
        <end position="19"/>
    </location>
</feature>
<dbReference type="STRING" id="1307839.L21SP5_02411"/>
<reference evidence="15 16" key="1">
    <citation type="submission" date="2015-11" db="EMBL/GenBank/DDBJ databases">
        <title>Description and complete genome sequence of a novel strain predominating in hypersaline microbial mats and representing a new family of the Bacteriodetes phylum.</title>
        <authorList>
            <person name="Spring S."/>
            <person name="Bunk B."/>
            <person name="Sproer C."/>
            <person name="Klenk H.-P."/>
        </authorList>
    </citation>
    <scope>NUCLEOTIDE SEQUENCE [LARGE SCALE GENOMIC DNA]</scope>
    <source>
        <strain evidence="15 16">L21-Spi-D4</strain>
    </source>
</reference>
<dbReference type="SUPFAM" id="SSF55874">
    <property type="entry name" value="ATPase domain of HSP90 chaperone/DNA topoisomerase II/histidine kinase"/>
    <property type="match status" value="1"/>
</dbReference>
<dbReference type="Gene3D" id="3.40.50.2300">
    <property type="match status" value="1"/>
</dbReference>
<dbReference type="InterPro" id="IPR036097">
    <property type="entry name" value="HisK_dim/P_sf"/>
</dbReference>